<evidence type="ECO:0000256" key="1">
    <source>
        <dbReference type="SAM" id="MobiDB-lite"/>
    </source>
</evidence>
<evidence type="ECO:0000313" key="2">
    <source>
        <dbReference type="EMBL" id="MBY8883684.1"/>
    </source>
</evidence>
<name>A0ABS7QLX8_9ACTN</name>
<accession>A0ABS7QLX8</accession>
<keyword evidence="3" id="KW-1185">Reference proteome</keyword>
<comment type="caution">
    <text evidence="2">The sequence shown here is derived from an EMBL/GenBank/DDBJ whole genome shotgun (WGS) entry which is preliminary data.</text>
</comment>
<dbReference type="EMBL" id="JAINVZ010000001">
    <property type="protein sequence ID" value="MBY8883684.1"/>
    <property type="molecule type" value="Genomic_DNA"/>
</dbReference>
<sequence>MKVKLRADAHCAPVARGVYWSRAGRSFVLSGPPALYALIDDQLDALLEGTSVDAMVAAAGDEAARPVIEHVVRALVAQDVLIDLDAVKGPLPDPGDARAHAGLLAYLEAHCAEPYEAFARVRAARVAVVGEGTAADAVRRGLAAGGITRESDRPGLTVVVDDCDQPTDPDDGAVAPRPDAPVLPVAALADLALVGPVCATPGELRSFQALRARAADWQRTGDEAPAARPVSAVLAGSLAAHAVLAHLTGTSEGRRTALVVHGHAAQTTTVPLPEADAGTPWRAVDPDQEPDLSEAEAETSDSDAGTGADATTDAGLQQIHRRAAGLTARWTGIARWGRDLDLPQLPVSLVTAETVAAPGPSTAPARDAFPAARGPHFLGWGDKRAAAGLTATLAVLRHRVAQEHTPDDGPGLPAAGLTRAHWLVDGLLRHAACEALTRSPGTPLTWDELESSTVRSLWSLLRDFFDLPVALRTHAVPGLDWTLCTAVHAATGEVLATQWGPSGLSAGYAALLAATARAQFEAAEKTAPQAPVLPPDPVGTWSLEVAPDRQIHGCLRQLRERARADGLVPRARRLVRDAAVGELPLACGLVWLG</sequence>
<feature type="region of interest" description="Disordered" evidence="1">
    <location>
        <begin position="264"/>
        <end position="310"/>
    </location>
</feature>
<organism evidence="2 3">
    <name type="scientific">Streptantibioticus parmotrematis</name>
    <dbReference type="NCBI Taxonomy" id="2873249"/>
    <lineage>
        <taxon>Bacteria</taxon>
        <taxon>Bacillati</taxon>
        <taxon>Actinomycetota</taxon>
        <taxon>Actinomycetes</taxon>
        <taxon>Kitasatosporales</taxon>
        <taxon>Streptomycetaceae</taxon>
        <taxon>Streptantibioticus</taxon>
    </lineage>
</organism>
<feature type="compositionally biased region" description="Acidic residues" evidence="1">
    <location>
        <begin position="286"/>
        <end position="301"/>
    </location>
</feature>
<gene>
    <name evidence="2" type="ORF">K7472_02335</name>
</gene>
<reference evidence="2 3" key="1">
    <citation type="submission" date="2021-08" db="EMBL/GenBank/DDBJ databases">
        <title>Streptomyces sp. PTM05 isolated from lichen.</title>
        <authorList>
            <person name="Somphong A."/>
            <person name="Phongsopitanun W."/>
            <person name="Tanasupawat S."/>
        </authorList>
    </citation>
    <scope>NUCLEOTIDE SEQUENCE [LARGE SCALE GENOMIC DNA]</scope>
    <source>
        <strain evidence="2 3">Ptm05</strain>
    </source>
</reference>
<evidence type="ECO:0000313" key="3">
    <source>
        <dbReference type="Proteomes" id="UP001198565"/>
    </source>
</evidence>
<dbReference type="RefSeq" id="WP_222973389.1">
    <property type="nucleotide sequence ID" value="NZ_JAINVZ010000001.1"/>
</dbReference>
<dbReference type="Proteomes" id="UP001198565">
    <property type="component" value="Unassembled WGS sequence"/>
</dbReference>
<protein>
    <submittedName>
        <fullName evidence="2">Uncharacterized protein</fullName>
    </submittedName>
</protein>
<proteinExistence type="predicted"/>